<name>A0A5S6QE79_TRIMR</name>
<keyword evidence="2" id="KW-1185">Reference proteome</keyword>
<dbReference type="AlphaFoldDB" id="A0A5S6QE79"/>
<feature type="region of interest" description="Disordered" evidence="1">
    <location>
        <begin position="1"/>
        <end position="20"/>
    </location>
</feature>
<dbReference type="WBParaSite" id="TMUE_1000005405.1">
    <property type="protein sequence ID" value="TMUE_1000005405.1"/>
    <property type="gene ID" value="WBGene00299276"/>
</dbReference>
<proteinExistence type="predicted"/>
<evidence type="ECO:0000256" key="1">
    <source>
        <dbReference type="SAM" id="MobiDB-lite"/>
    </source>
</evidence>
<accession>A0A5S6QE79</accession>
<organism evidence="2 3">
    <name type="scientific">Trichuris muris</name>
    <name type="common">Mouse whipworm</name>
    <dbReference type="NCBI Taxonomy" id="70415"/>
    <lineage>
        <taxon>Eukaryota</taxon>
        <taxon>Metazoa</taxon>
        <taxon>Ecdysozoa</taxon>
        <taxon>Nematoda</taxon>
        <taxon>Enoplea</taxon>
        <taxon>Dorylaimia</taxon>
        <taxon>Trichinellida</taxon>
        <taxon>Trichuridae</taxon>
        <taxon>Trichuris</taxon>
    </lineage>
</organism>
<evidence type="ECO:0000313" key="2">
    <source>
        <dbReference type="Proteomes" id="UP000046395"/>
    </source>
</evidence>
<protein>
    <submittedName>
        <fullName evidence="3">Uncharacterized protein</fullName>
    </submittedName>
</protein>
<evidence type="ECO:0000313" key="3">
    <source>
        <dbReference type="WBParaSite" id="TMUE_1000005405.1"/>
    </source>
</evidence>
<reference evidence="3" key="1">
    <citation type="submission" date="2019-12" db="UniProtKB">
        <authorList>
            <consortium name="WormBaseParasite"/>
        </authorList>
    </citation>
    <scope>IDENTIFICATION</scope>
</reference>
<dbReference type="Proteomes" id="UP000046395">
    <property type="component" value="Unassembled WGS sequence"/>
</dbReference>
<sequence length="100" mass="10917">MPQVASDKWPADGSERGRAKRQKLFRRLADTGAGQCRAKVWGPPAWAPSAICSSFGPLRTSVAISLRPATPNGVKPQMRCRASNANSAQAPLRYCSHEYY</sequence>